<dbReference type="Gene3D" id="1.10.1470.10">
    <property type="entry name" value="YjbJ"/>
    <property type="match status" value="1"/>
</dbReference>
<comment type="similarity">
    <text evidence="1">Belongs to the UPF0337 (CsbD) family.</text>
</comment>
<dbReference type="EMBL" id="PRCW01000067">
    <property type="protein sequence ID" value="PYD47608.1"/>
    <property type="molecule type" value="Genomic_DNA"/>
</dbReference>
<dbReference type="Pfam" id="PF05532">
    <property type="entry name" value="CsbD"/>
    <property type="match status" value="1"/>
</dbReference>
<reference evidence="4 7" key="2">
    <citation type="submission" date="2018-02" db="EMBL/GenBank/DDBJ databases">
        <authorList>
            <person name="Skraban J."/>
            <person name="Trcek J."/>
        </authorList>
    </citation>
    <scope>NUCLEOTIDE SEQUENCE [LARGE SCALE GENOMIC DNA]</scope>
    <source>
        <strain evidence="4 7">AV446</strain>
    </source>
</reference>
<dbReference type="RefSeq" id="WP_110525762.1">
    <property type="nucleotide sequence ID" value="NZ_NOXG01000001.1"/>
</dbReference>
<name>A0A318QB47_9PROT</name>
<proteinExistence type="inferred from homology"/>
<evidence type="ECO:0000256" key="2">
    <source>
        <dbReference type="SAM" id="Phobius"/>
    </source>
</evidence>
<evidence type="ECO:0000256" key="1">
    <source>
        <dbReference type="ARBA" id="ARBA00009129"/>
    </source>
</evidence>
<keyword evidence="2" id="KW-0472">Membrane</keyword>
<comment type="caution">
    <text evidence="5">The sequence shown here is derived from an EMBL/GenBank/DDBJ whole genome shotgun (WGS) entry which is preliminary data.</text>
</comment>
<dbReference type="Proteomes" id="UP000248116">
    <property type="component" value="Unassembled WGS sequence"/>
</dbReference>
<dbReference type="InterPro" id="IPR036629">
    <property type="entry name" value="YjbJ_sf"/>
</dbReference>
<evidence type="ECO:0000313" key="7">
    <source>
        <dbReference type="Proteomes" id="UP000248116"/>
    </source>
</evidence>
<evidence type="ECO:0000313" key="6">
    <source>
        <dbReference type="Proteomes" id="UP000247609"/>
    </source>
</evidence>
<keyword evidence="7" id="KW-1185">Reference proteome</keyword>
<accession>A0A318QB47</accession>
<organism evidence="5 6">
    <name type="scientific">Novacetimonas pomaceti</name>
    <dbReference type="NCBI Taxonomy" id="2021998"/>
    <lineage>
        <taxon>Bacteria</taxon>
        <taxon>Pseudomonadati</taxon>
        <taxon>Pseudomonadota</taxon>
        <taxon>Alphaproteobacteria</taxon>
        <taxon>Acetobacterales</taxon>
        <taxon>Acetobacteraceae</taxon>
        <taxon>Novacetimonas</taxon>
    </lineage>
</organism>
<dbReference type="InterPro" id="IPR008462">
    <property type="entry name" value="CsbD"/>
</dbReference>
<dbReference type="AlphaFoldDB" id="A0A318QB47"/>
<gene>
    <name evidence="4" type="ORF">C3920_09080</name>
    <name evidence="5" type="ORF">CFR71_00730</name>
</gene>
<evidence type="ECO:0000313" key="5">
    <source>
        <dbReference type="EMBL" id="PYD76917.1"/>
    </source>
</evidence>
<dbReference type="Proteomes" id="UP000247609">
    <property type="component" value="Unassembled WGS sequence"/>
</dbReference>
<dbReference type="SUPFAM" id="SSF69047">
    <property type="entry name" value="Hypothetical protein YjbJ"/>
    <property type="match status" value="1"/>
</dbReference>
<dbReference type="EMBL" id="NOXG01000001">
    <property type="protein sequence ID" value="PYD76917.1"/>
    <property type="molecule type" value="Genomic_DNA"/>
</dbReference>
<keyword evidence="2" id="KW-0812">Transmembrane</keyword>
<keyword evidence="2" id="KW-1133">Transmembrane helix</keyword>
<reference evidence="5 6" key="1">
    <citation type="submission" date="2017-07" db="EMBL/GenBank/DDBJ databases">
        <title>A draft genome sequence of Komagataeibacter sp. T5K1.</title>
        <authorList>
            <person name="Skraban J."/>
            <person name="Cleenwerck I."/>
            <person name="Vandamme P."/>
            <person name="Trcek J."/>
        </authorList>
    </citation>
    <scope>NUCLEOTIDE SEQUENCE [LARGE SCALE GENOMIC DNA]</scope>
    <source>
        <strain evidence="5 6">T5K1</strain>
    </source>
</reference>
<protein>
    <submittedName>
        <fullName evidence="4">CsbD family protein</fullName>
    </submittedName>
    <submittedName>
        <fullName evidence="5">General stress protein</fullName>
    </submittedName>
</protein>
<evidence type="ECO:0000259" key="3">
    <source>
        <dbReference type="Pfam" id="PF05532"/>
    </source>
</evidence>
<feature type="domain" description="CsbD-like" evidence="3">
    <location>
        <begin position="11"/>
        <end position="61"/>
    </location>
</feature>
<feature type="transmembrane region" description="Helical" evidence="2">
    <location>
        <begin position="77"/>
        <end position="95"/>
    </location>
</feature>
<sequence>MADIKNEALENKAEGLVEQGVGRIKDAAGGLTGNVGMQAEGKVDQLSGMARQEFAELYEETEGKLEKAVTFVRERPLASLGIAAAIGTLLALMFVPRRKS</sequence>
<evidence type="ECO:0000313" key="4">
    <source>
        <dbReference type="EMBL" id="PYD47608.1"/>
    </source>
</evidence>